<proteinExistence type="evidence at transcript level"/>
<sequence length="128" mass="13407">GTRVGGNGLKKTDGKDGQIEYTMTPGGSGSGGHGGSGGNGGPGGNGGNGGPQGGRAPDQAELSNMSSSYLEAMGYKKTVMKDGQIVYTMTELTVDLEVMEEMVVMEVPVEMWEMEVPFIKHQEVVHHF</sequence>
<feature type="compositionally biased region" description="Gly residues" evidence="1">
    <location>
        <begin position="26"/>
        <end position="53"/>
    </location>
</feature>
<evidence type="ECO:0000313" key="2">
    <source>
        <dbReference type="EMBL" id="ADV40244.1"/>
    </source>
</evidence>
<feature type="non-terminal residue" evidence="2">
    <location>
        <position position="128"/>
    </location>
</feature>
<name>E7D1K0_LATHE</name>
<dbReference type="AlphaFoldDB" id="E7D1K0"/>
<reference evidence="2" key="1">
    <citation type="submission" date="2010-07" db="EMBL/GenBank/DDBJ databases">
        <title>Identification of Proteins Involved in Black Widow Spider Wrapping Silk Fibers.</title>
        <authorList>
            <person name="Nguyen A."/>
            <person name="Verduzco A."/>
            <person name="Vierra C."/>
        </authorList>
    </citation>
    <scope>NUCLEOTIDE SEQUENCE</scope>
</reference>
<organism evidence="2">
    <name type="scientific">Latrodectus hesperus</name>
    <name type="common">Western black widow spider</name>
    <dbReference type="NCBI Taxonomy" id="256737"/>
    <lineage>
        <taxon>Eukaryota</taxon>
        <taxon>Metazoa</taxon>
        <taxon>Ecdysozoa</taxon>
        <taxon>Arthropoda</taxon>
        <taxon>Chelicerata</taxon>
        <taxon>Arachnida</taxon>
        <taxon>Araneae</taxon>
        <taxon>Araneomorphae</taxon>
        <taxon>Entelegynae</taxon>
        <taxon>Araneoidea</taxon>
        <taxon>Theridiidae</taxon>
        <taxon>Latrodectus</taxon>
    </lineage>
</organism>
<evidence type="ECO:0000256" key="1">
    <source>
        <dbReference type="SAM" id="MobiDB-lite"/>
    </source>
</evidence>
<dbReference type="EMBL" id="HQ005950">
    <property type="protein sequence ID" value="ADV40244.1"/>
    <property type="molecule type" value="mRNA"/>
</dbReference>
<feature type="region of interest" description="Disordered" evidence="1">
    <location>
        <begin position="1"/>
        <end position="65"/>
    </location>
</feature>
<protein>
    <submittedName>
        <fullName evidence="2">Uncharacterized protein</fullName>
    </submittedName>
</protein>
<feature type="non-terminal residue" evidence="2">
    <location>
        <position position="1"/>
    </location>
</feature>
<accession>E7D1K0</accession>